<proteinExistence type="predicted"/>
<dbReference type="Proteomes" id="UP001201812">
    <property type="component" value="Unassembled WGS sequence"/>
</dbReference>
<organism evidence="3 4">
    <name type="scientific">Ditylenchus destructor</name>
    <dbReference type="NCBI Taxonomy" id="166010"/>
    <lineage>
        <taxon>Eukaryota</taxon>
        <taxon>Metazoa</taxon>
        <taxon>Ecdysozoa</taxon>
        <taxon>Nematoda</taxon>
        <taxon>Chromadorea</taxon>
        <taxon>Rhabditida</taxon>
        <taxon>Tylenchina</taxon>
        <taxon>Tylenchomorpha</taxon>
        <taxon>Sphaerularioidea</taxon>
        <taxon>Anguinidae</taxon>
        <taxon>Anguininae</taxon>
        <taxon>Ditylenchus</taxon>
    </lineage>
</organism>
<dbReference type="EMBL" id="JAKKPZ010000045">
    <property type="protein sequence ID" value="KAI1706810.1"/>
    <property type="molecule type" value="Genomic_DNA"/>
</dbReference>
<evidence type="ECO:0000256" key="2">
    <source>
        <dbReference type="SAM" id="SignalP"/>
    </source>
</evidence>
<accession>A0AAD4MUZ3</accession>
<reference evidence="3" key="1">
    <citation type="submission" date="2022-01" db="EMBL/GenBank/DDBJ databases">
        <title>Genome Sequence Resource for Two Populations of Ditylenchus destructor, the Migratory Endoparasitic Phytonematode.</title>
        <authorList>
            <person name="Zhang H."/>
            <person name="Lin R."/>
            <person name="Xie B."/>
        </authorList>
    </citation>
    <scope>NUCLEOTIDE SEQUENCE</scope>
    <source>
        <strain evidence="3">BazhouSP</strain>
    </source>
</reference>
<dbReference type="AlphaFoldDB" id="A0AAD4MUZ3"/>
<evidence type="ECO:0000313" key="4">
    <source>
        <dbReference type="Proteomes" id="UP001201812"/>
    </source>
</evidence>
<comment type="caution">
    <text evidence="3">The sequence shown here is derived from an EMBL/GenBank/DDBJ whole genome shotgun (WGS) entry which is preliminary data.</text>
</comment>
<protein>
    <submittedName>
        <fullName evidence="3">Uncharacterized protein</fullName>
    </submittedName>
</protein>
<evidence type="ECO:0000256" key="1">
    <source>
        <dbReference type="SAM" id="MobiDB-lite"/>
    </source>
</evidence>
<evidence type="ECO:0000313" key="3">
    <source>
        <dbReference type="EMBL" id="KAI1706810.1"/>
    </source>
</evidence>
<keyword evidence="2" id="KW-0732">Signal</keyword>
<feature type="region of interest" description="Disordered" evidence="1">
    <location>
        <begin position="125"/>
        <end position="148"/>
    </location>
</feature>
<name>A0AAD4MUZ3_9BILA</name>
<feature type="chain" id="PRO_5041978212" evidence="2">
    <location>
        <begin position="18"/>
        <end position="148"/>
    </location>
</feature>
<feature type="signal peptide" evidence="2">
    <location>
        <begin position="1"/>
        <end position="17"/>
    </location>
</feature>
<keyword evidence="4" id="KW-1185">Reference proteome</keyword>
<sequence>MANKLAVGLFVLAFSLAVLIEDSDERNIQIFTGVPNEKPTKRWDEKSLSDKKNTISELLERIGDQTNDNIGVHAADEKGNPDPSNLDLRNDTVSVQKIEEVLNGVYKHVLILFKTKELEERRHISLQQKSNIGDPGPNARGPGPKIKV</sequence>
<gene>
    <name evidence="3" type="ORF">DdX_12804</name>
</gene>